<dbReference type="PANTHER" id="PTHR21032:SF0">
    <property type="entry name" value="G PATCH DOMAIN-CONTAINING PROTEIN 11"/>
    <property type="match status" value="1"/>
</dbReference>
<dbReference type="STRING" id="1073089.A0A1L9RA89"/>
<dbReference type="OrthoDB" id="786951at2759"/>
<dbReference type="VEuPathDB" id="FungiDB:ASPWEDRAFT_117147"/>
<feature type="compositionally biased region" description="Acidic residues" evidence="1">
    <location>
        <begin position="296"/>
        <end position="308"/>
    </location>
</feature>
<accession>A0A1L9RA89</accession>
<dbReference type="GO" id="GO:0000776">
    <property type="term" value="C:kinetochore"/>
    <property type="evidence" value="ECO:0007669"/>
    <property type="project" value="TreeGrafter"/>
</dbReference>
<gene>
    <name evidence="3" type="ORF">ASPWEDRAFT_117147</name>
</gene>
<feature type="compositionally biased region" description="Polar residues" evidence="1">
    <location>
        <begin position="255"/>
        <end position="265"/>
    </location>
</feature>
<feature type="region of interest" description="Disordered" evidence="1">
    <location>
        <begin position="1"/>
        <end position="227"/>
    </location>
</feature>
<dbReference type="InterPro" id="IPR039249">
    <property type="entry name" value="GPATCH11"/>
</dbReference>
<dbReference type="EMBL" id="KV878215">
    <property type="protein sequence ID" value="OJJ31830.1"/>
    <property type="molecule type" value="Genomic_DNA"/>
</dbReference>
<dbReference type="Pfam" id="PF01585">
    <property type="entry name" value="G-patch"/>
    <property type="match status" value="1"/>
</dbReference>
<dbReference type="RefSeq" id="XP_040685507.1">
    <property type="nucleotide sequence ID" value="XM_040828713.1"/>
</dbReference>
<feature type="compositionally biased region" description="Polar residues" evidence="1">
    <location>
        <begin position="65"/>
        <end position="76"/>
    </location>
</feature>
<dbReference type="GeneID" id="63744561"/>
<dbReference type="Proteomes" id="UP000184383">
    <property type="component" value="Unassembled WGS sequence"/>
</dbReference>
<sequence>MPPHGDPAQEEDEDDYMSMVIEEPQQKESFTQRKRRQQREAEARARVPSKAERAAEEAARRDAALSTSTLNPSNKGFQMMAKLGFKPGETLGKRPSPNNNNETGGKDEAQPRGRAEPLNLVFKEDRSGIGLENEKKRRFREEAEEAAKKVKHEEGDYRDRVRIERETRRLEAQFHGAQKVAERLDTEAEEGEPAEGKQDDENGEDGDKDKPADEPSTAQPKAKKIKPTLQINILYRGLVRERQERDRDIQARHALQSSLPSSFFPTPQLPGFDDPTLEREDKEALGTARREPSSIVEEEIEEEDPELDEFNSLEPAERLNRLVLYLREKHQYCFWCKYRYETADMEGCPGTTEEDHD</sequence>
<dbReference type="AlphaFoldDB" id="A0A1L9RA89"/>
<feature type="region of interest" description="Disordered" evidence="1">
    <location>
        <begin position="245"/>
        <end position="308"/>
    </location>
</feature>
<protein>
    <recommendedName>
        <fullName evidence="2">G-patch domain-containing protein</fullName>
    </recommendedName>
</protein>
<organism evidence="3 4">
    <name type="scientific">Aspergillus wentii DTO 134E9</name>
    <dbReference type="NCBI Taxonomy" id="1073089"/>
    <lineage>
        <taxon>Eukaryota</taxon>
        <taxon>Fungi</taxon>
        <taxon>Dikarya</taxon>
        <taxon>Ascomycota</taxon>
        <taxon>Pezizomycotina</taxon>
        <taxon>Eurotiomycetes</taxon>
        <taxon>Eurotiomycetidae</taxon>
        <taxon>Eurotiales</taxon>
        <taxon>Aspergillaceae</taxon>
        <taxon>Aspergillus</taxon>
        <taxon>Aspergillus subgen. Cremei</taxon>
    </lineage>
</organism>
<evidence type="ECO:0000313" key="3">
    <source>
        <dbReference type="EMBL" id="OJJ31830.1"/>
    </source>
</evidence>
<proteinExistence type="predicted"/>
<dbReference type="InterPro" id="IPR025239">
    <property type="entry name" value="DUF4187"/>
</dbReference>
<evidence type="ECO:0000256" key="1">
    <source>
        <dbReference type="SAM" id="MobiDB-lite"/>
    </source>
</evidence>
<dbReference type="SMART" id="SM01173">
    <property type="entry name" value="DUF4187"/>
    <property type="match status" value="1"/>
</dbReference>
<dbReference type="SMART" id="SM00443">
    <property type="entry name" value="G_patch"/>
    <property type="match status" value="1"/>
</dbReference>
<feature type="compositionally biased region" description="Basic and acidic residues" evidence="1">
    <location>
        <begin position="104"/>
        <end position="115"/>
    </location>
</feature>
<dbReference type="Pfam" id="PF13821">
    <property type="entry name" value="DUF4187"/>
    <property type="match status" value="1"/>
</dbReference>
<keyword evidence="4" id="KW-1185">Reference proteome</keyword>
<name>A0A1L9RA89_ASPWE</name>
<dbReference type="PROSITE" id="PS50174">
    <property type="entry name" value="G_PATCH"/>
    <property type="match status" value="1"/>
</dbReference>
<feature type="compositionally biased region" description="Basic and acidic residues" evidence="1">
    <location>
        <begin position="194"/>
        <end position="213"/>
    </location>
</feature>
<dbReference type="GO" id="GO:0003676">
    <property type="term" value="F:nucleic acid binding"/>
    <property type="evidence" value="ECO:0007669"/>
    <property type="project" value="InterPro"/>
</dbReference>
<evidence type="ECO:0000313" key="4">
    <source>
        <dbReference type="Proteomes" id="UP000184383"/>
    </source>
</evidence>
<dbReference type="InterPro" id="IPR000467">
    <property type="entry name" value="G_patch_dom"/>
</dbReference>
<feature type="compositionally biased region" description="Basic and acidic residues" evidence="1">
    <location>
        <begin position="276"/>
        <end position="292"/>
    </location>
</feature>
<dbReference type="PANTHER" id="PTHR21032">
    <property type="entry name" value="G PATCH DOMAIN-CONTAINING PROTEIN 11"/>
    <property type="match status" value="1"/>
</dbReference>
<feature type="compositionally biased region" description="Basic and acidic residues" evidence="1">
    <location>
        <begin position="122"/>
        <end position="172"/>
    </location>
</feature>
<feature type="compositionally biased region" description="Basic and acidic residues" evidence="1">
    <location>
        <begin position="38"/>
        <end position="63"/>
    </location>
</feature>
<reference evidence="4" key="1">
    <citation type="journal article" date="2017" name="Genome Biol.">
        <title>Comparative genomics reveals high biological diversity and specific adaptations in the industrially and medically important fungal genus Aspergillus.</title>
        <authorList>
            <person name="de Vries R.P."/>
            <person name="Riley R."/>
            <person name="Wiebenga A."/>
            <person name="Aguilar-Osorio G."/>
            <person name="Amillis S."/>
            <person name="Uchima C.A."/>
            <person name="Anderluh G."/>
            <person name="Asadollahi M."/>
            <person name="Askin M."/>
            <person name="Barry K."/>
            <person name="Battaglia E."/>
            <person name="Bayram O."/>
            <person name="Benocci T."/>
            <person name="Braus-Stromeyer S.A."/>
            <person name="Caldana C."/>
            <person name="Canovas D."/>
            <person name="Cerqueira G.C."/>
            <person name="Chen F."/>
            <person name="Chen W."/>
            <person name="Choi C."/>
            <person name="Clum A."/>
            <person name="Dos Santos R.A."/>
            <person name="Damasio A.R."/>
            <person name="Diallinas G."/>
            <person name="Emri T."/>
            <person name="Fekete E."/>
            <person name="Flipphi M."/>
            <person name="Freyberg S."/>
            <person name="Gallo A."/>
            <person name="Gournas C."/>
            <person name="Habgood R."/>
            <person name="Hainaut M."/>
            <person name="Harispe M.L."/>
            <person name="Henrissat B."/>
            <person name="Hilden K.S."/>
            <person name="Hope R."/>
            <person name="Hossain A."/>
            <person name="Karabika E."/>
            <person name="Karaffa L."/>
            <person name="Karanyi Z."/>
            <person name="Krasevec N."/>
            <person name="Kuo A."/>
            <person name="Kusch H."/>
            <person name="LaButti K."/>
            <person name="Lagendijk E.L."/>
            <person name="Lapidus A."/>
            <person name="Levasseur A."/>
            <person name="Lindquist E."/>
            <person name="Lipzen A."/>
            <person name="Logrieco A.F."/>
            <person name="MacCabe A."/>
            <person name="Maekelae M.R."/>
            <person name="Malavazi I."/>
            <person name="Melin P."/>
            <person name="Meyer V."/>
            <person name="Mielnichuk N."/>
            <person name="Miskei M."/>
            <person name="Molnar A.P."/>
            <person name="Mule G."/>
            <person name="Ngan C.Y."/>
            <person name="Orejas M."/>
            <person name="Orosz E."/>
            <person name="Ouedraogo J.P."/>
            <person name="Overkamp K.M."/>
            <person name="Park H.-S."/>
            <person name="Perrone G."/>
            <person name="Piumi F."/>
            <person name="Punt P.J."/>
            <person name="Ram A.F."/>
            <person name="Ramon A."/>
            <person name="Rauscher S."/>
            <person name="Record E."/>
            <person name="Riano-Pachon D.M."/>
            <person name="Robert V."/>
            <person name="Roehrig J."/>
            <person name="Ruller R."/>
            <person name="Salamov A."/>
            <person name="Salih N.S."/>
            <person name="Samson R.A."/>
            <person name="Sandor E."/>
            <person name="Sanguinetti M."/>
            <person name="Schuetze T."/>
            <person name="Sepcic K."/>
            <person name="Shelest E."/>
            <person name="Sherlock G."/>
            <person name="Sophianopoulou V."/>
            <person name="Squina F.M."/>
            <person name="Sun H."/>
            <person name="Susca A."/>
            <person name="Todd R.B."/>
            <person name="Tsang A."/>
            <person name="Unkles S.E."/>
            <person name="van de Wiele N."/>
            <person name="van Rossen-Uffink D."/>
            <person name="Oliveira J.V."/>
            <person name="Vesth T.C."/>
            <person name="Visser J."/>
            <person name="Yu J.-H."/>
            <person name="Zhou M."/>
            <person name="Andersen M.R."/>
            <person name="Archer D.B."/>
            <person name="Baker S.E."/>
            <person name="Benoit I."/>
            <person name="Brakhage A.A."/>
            <person name="Braus G.H."/>
            <person name="Fischer R."/>
            <person name="Frisvad J.C."/>
            <person name="Goldman G.H."/>
            <person name="Houbraken J."/>
            <person name="Oakley B."/>
            <person name="Pocsi I."/>
            <person name="Scazzocchio C."/>
            <person name="Seiboth B."/>
            <person name="vanKuyk P.A."/>
            <person name="Wortman J."/>
            <person name="Dyer P.S."/>
            <person name="Grigoriev I.V."/>
        </authorList>
    </citation>
    <scope>NUCLEOTIDE SEQUENCE [LARGE SCALE GENOMIC DNA]</scope>
    <source>
        <strain evidence="4">DTO 134E9</strain>
    </source>
</reference>
<feature type="domain" description="G-patch" evidence="2">
    <location>
        <begin position="72"/>
        <end position="134"/>
    </location>
</feature>
<evidence type="ECO:0000259" key="2">
    <source>
        <dbReference type="PROSITE" id="PS50174"/>
    </source>
</evidence>